<reference evidence="1" key="1">
    <citation type="submission" date="2021-06" db="EMBL/GenBank/DDBJ databases">
        <authorList>
            <person name="Kallberg Y."/>
            <person name="Tangrot J."/>
            <person name="Rosling A."/>
        </authorList>
    </citation>
    <scope>NUCLEOTIDE SEQUENCE</scope>
    <source>
        <strain evidence="1">FL966</strain>
    </source>
</reference>
<organism evidence="1 2">
    <name type="scientific">Cetraspora pellucida</name>
    <dbReference type="NCBI Taxonomy" id="1433469"/>
    <lineage>
        <taxon>Eukaryota</taxon>
        <taxon>Fungi</taxon>
        <taxon>Fungi incertae sedis</taxon>
        <taxon>Mucoromycota</taxon>
        <taxon>Glomeromycotina</taxon>
        <taxon>Glomeromycetes</taxon>
        <taxon>Diversisporales</taxon>
        <taxon>Gigasporaceae</taxon>
        <taxon>Cetraspora</taxon>
    </lineage>
</organism>
<feature type="non-terminal residue" evidence="1">
    <location>
        <position position="55"/>
    </location>
</feature>
<name>A0A9N9KKY3_9GLOM</name>
<evidence type="ECO:0000313" key="2">
    <source>
        <dbReference type="Proteomes" id="UP000789759"/>
    </source>
</evidence>
<sequence length="55" mass="6521">LKYKKKLVLNNYLILTKHQFAKIATNNLIQIQQNINIIHLFEKEQMNLDLVQTLA</sequence>
<gene>
    <name evidence="1" type="ORF">CPELLU_LOCUS21400</name>
</gene>
<evidence type="ECO:0000313" key="1">
    <source>
        <dbReference type="EMBL" id="CAG8836502.1"/>
    </source>
</evidence>
<dbReference type="EMBL" id="CAJVQA010078806">
    <property type="protein sequence ID" value="CAG8836502.1"/>
    <property type="molecule type" value="Genomic_DNA"/>
</dbReference>
<comment type="caution">
    <text evidence="1">The sequence shown here is derived from an EMBL/GenBank/DDBJ whole genome shotgun (WGS) entry which is preliminary data.</text>
</comment>
<proteinExistence type="predicted"/>
<accession>A0A9N9KKY3</accession>
<dbReference type="AlphaFoldDB" id="A0A9N9KKY3"/>
<protein>
    <submittedName>
        <fullName evidence="1">19796_t:CDS:1</fullName>
    </submittedName>
</protein>
<dbReference type="Proteomes" id="UP000789759">
    <property type="component" value="Unassembled WGS sequence"/>
</dbReference>
<feature type="non-terminal residue" evidence="1">
    <location>
        <position position="1"/>
    </location>
</feature>
<keyword evidence="2" id="KW-1185">Reference proteome</keyword>